<dbReference type="Proteomes" id="UP001204144">
    <property type="component" value="Unassembled WGS sequence"/>
</dbReference>
<protein>
    <submittedName>
        <fullName evidence="1">Uncharacterized protein</fullName>
    </submittedName>
</protein>
<accession>A0AAE3H6P9</accession>
<gene>
    <name evidence="1" type="ORF">EGI31_19650</name>
</gene>
<organism evidence="1 2">
    <name type="scientific">Lacihabitans soyangensis</name>
    <dbReference type="NCBI Taxonomy" id="869394"/>
    <lineage>
        <taxon>Bacteria</taxon>
        <taxon>Pseudomonadati</taxon>
        <taxon>Bacteroidota</taxon>
        <taxon>Cytophagia</taxon>
        <taxon>Cytophagales</taxon>
        <taxon>Leadbetterellaceae</taxon>
        <taxon>Lacihabitans</taxon>
    </lineage>
</organism>
<evidence type="ECO:0000313" key="2">
    <source>
        <dbReference type="Proteomes" id="UP001204144"/>
    </source>
</evidence>
<evidence type="ECO:0000313" key="1">
    <source>
        <dbReference type="EMBL" id="MCP9765155.1"/>
    </source>
</evidence>
<dbReference type="AlphaFoldDB" id="A0AAE3H6P9"/>
<keyword evidence="2" id="KW-1185">Reference proteome</keyword>
<reference evidence="1 2" key="1">
    <citation type="submission" date="2018-11" db="EMBL/GenBank/DDBJ databases">
        <title>Novel bacteria species description.</title>
        <authorList>
            <person name="Han J.-H."/>
        </authorList>
    </citation>
    <scope>NUCLEOTIDE SEQUENCE [LARGE SCALE GENOMIC DNA]</scope>
    <source>
        <strain evidence="1 2">KCTC23259</strain>
    </source>
</reference>
<sequence>MINEADITSMISAGLAAANELTIVADIAARNALAPTRAMNVFVRNATADTTVASGGAYYLYDLANTAWIKTSEAESLDVVLTWNALQGKPTSTAAQIDAAVGNSHSHANKTQLDKISETDGNLYYNGSLPKTAWASTNW</sequence>
<name>A0AAE3H6P9_9BACT</name>
<proteinExistence type="predicted"/>
<comment type="caution">
    <text evidence="1">The sequence shown here is derived from an EMBL/GenBank/DDBJ whole genome shotgun (WGS) entry which is preliminary data.</text>
</comment>
<dbReference type="EMBL" id="RJUF01000180">
    <property type="protein sequence ID" value="MCP9765155.1"/>
    <property type="molecule type" value="Genomic_DNA"/>
</dbReference>